<protein>
    <submittedName>
        <fullName evidence="2">Niacin transporter</fullName>
    </submittedName>
</protein>
<dbReference type="Proteomes" id="UP000198806">
    <property type="component" value="Unassembled WGS sequence"/>
</dbReference>
<proteinExistence type="predicted"/>
<keyword evidence="1" id="KW-0472">Membrane</keyword>
<evidence type="ECO:0000256" key="1">
    <source>
        <dbReference type="SAM" id="Phobius"/>
    </source>
</evidence>
<name>A0A1I5IQM0_9FIRM</name>
<dbReference type="STRING" id="1527.SAMN04489757_15015"/>
<gene>
    <name evidence="2" type="ORF">SAMN04489757_15015</name>
</gene>
<keyword evidence="3" id="KW-1185">Reference proteome</keyword>
<keyword evidence="1" id="KW-0812">Transmembrane</keyword>
<feature type="transmembrane region" description="Helical" evidence="1">
    <location>
        <begin position="7"/>
        <end position="27"/>
    </location>
</feature>
<accession>A0A1I5IQM0</accession>
<feature type="transmembrane region" description="Helical" evidence="1">
    <location>
        <begin position="76"/>
        <end position="94"/>
    </location>
</feature>
<feature type="transmembrane region" description="Helical" evidence="1">
    <location>
        <begin position="47"/>
        <end position="69"/>
    </location>
</feature>
<evidence type="ECO:0000313" key="3">
    <source>
        <dbReference type="Proteomes" id="UP000198806"/>
    </source>
</evidence>
<keyword evidence="1" id="KW-1133">Transmembrane helix</keyword>
<organism evidence="2 3">
    <name type="scientific">Anaerocolumna aminovalerica</name>
    <dbReference type="NCBI Taxonomy" id="1527"/>
    <lineage>
        <taxon>Bacteria</taxon>
        <taxon>Bacillati</taxon>
        <taxon>Bacillota</taxon>
        <taxon>Clostridia</taxon>
        <taxon>Lachnospirales</taxon>
        <taxon>Lachnospiraceae</taxon>
        <taxon>Anaerocolumna</taxon>
    </lineage>
</organism>
<reference evidence="2 3" key="1">
    <citation type="submission" date="2016-10" db="EMBL/GenBank/DDBJ databases">
        <authorList>
            <person name="de Groot N.N."/>
        </authorList>
    </citation>
    <scope>NUCLEOTIDE SEQUENCE [LARGE SCALE GENOMIC DNA]</scope>
    <source>
        <strain evidence="2 3">DSM 1283</strain>
    </source>
</reference>
<evidence type="ECO:0000313" key="2">
    <source>
        <dbReference type="EMBL" id="SFO62875.1"/>
    </source>
</evidence>
<dbReference type="EMBL" id="FOWD01000050">
    <property type="protein sequence ID" value="SFO62875.1"/>
    <property type="molecule type" value="Genomic_DNA"/>
</dbReference>
<dbReference type="AlphaFoldDB" id="A0A1I5IQM0"/>
<feature type="transmembrane region" description="Helical" evidence="1">
    <location>
        <begin position="109"/>
        <end position="131"/>
    </location>
</feature>
<sequence length="189" mass="20309">MRRQNKVQIIAIAALLCALGILIPMIAPKIVIEPASFTLASHVPVFIAMFISPAVAISVAFITGLGFLISGFPLVIVLRALSHAIFAVIGAYALKKNSNLIATGKSNFLFNLAIAIIHAISEVAIVTFFYWGSSMTSAYYDKGYLLSVVVLVGLGTVIHSMLDFTIALYVWKPVQKVVTVPISIKLSSK</sequence>
<feature type="transmembrane region" description="Helical" evidence="1">
    <location>
        <begin position="143"/>
        <end position="171"/>
    </location>
</feature>
<dbReference type="RefSeq" id="WP_170848081.1">
    <property type="nucleotide sequence ID" value="NZ_BAABFM010000030.1"/>
</dbReference>